<dbReference type="EMBL" id="VFOP01000001">
    <property type="protein sequence ID" value="TQL49012.1"/>
    <property type="molecule type" value="Genomic_DNA"/>
</dbReference>
<evidence type="ECO:0000313" key="2">
    <source>
        <dbReference type="Proteomes" id="UP000319516"/>
    </source>
</evidence>
<dbReference type="RefSeq" id="WP_141783328.1">
    <property type="nucleotide sequence ID" value="NZ_BAAAIK010000008.1"/>
</dbReference>
<keyword evidence="2" id="KW-1185">Reference proteome</keyword>
<name>A0A542YLQ5_9MICO</name>
<gene>
    <name evidence="1" type="ORF">FB467_0076</name>
</gene>
<accession>A0A542YLQ5</accession>
<dbReference type="AlphaFoldDB" id="A0A542YLQ5"/>
<sequence length="70" mass="7697">MLRNPIDLPAELDLDELLRVDGLQPAEVTALRSKRITVRLPDGVELVWALRRLSVPLGAGDPVWLTPTAS</sequence>
<reference evidence="1 2" key="1">
    <citation type="submission" date="2019-06" db="EMBL/GenBank/DDBJ databases">
        <title>Sequencing the genomes of 1000 actinobacteria strains.</title>
        <authorList>
            <person name="Klenk H.-P."/>
        </authorList>
    </citation>
    <scope>NUCLEOTIDE SEQUENCE [LARGE SCALE GENOMIC DNA]</scope>
    <source>
        <strain evidence="1 2">DSM 12335</strain>
    </source>
</reference>
<protein>
    <submittedName>
        <fullName evidence="1">Uncharacterized protein</fullName>
    </submittedName>
</protein>
<proteinExistence type="predicted"/>
<evidence type="ECO:0000313" key="1">
    <source>
        <dbReference type="EMBL" id="TQL49012.1"/>
    </source>
</evidence>
<organism evidence="1 2">
    <name type="scientific">Ornithinicoccus hortensis</name>
    <dbReference type="NCBI Taxonomy" id="82346"/>
    <lineage>
        <taxon>Bacteria</taxon>
        <taxon>Bacillati</taxon>
        <taxon>Actinomycetota</taxon>
        <taxon>Actinomycetes</taxon>
        <taxon>Micrococcales</taxon>
        <taxon>Intrasporangiaceae</taxon>
        <taxon>Ornithinicoccus</taxon>
    </lineage>
</organism>
<comment type="caution">
    <text evidence="1">The sequence shown here is derived from an EMBL/GenBank/DDBJ whole genome shotgun (WGS) entry which is preliminary data.</text>
</comment>
<dbReference type="Proteomes" id="UP000319516">
    <property type="component" value="Unassembled WGS sequence"/>
</dbReference>